<dbReference type="InterPro" id="IPR036388">
    <property type="entry name" value="WH-like_DNA-bd_sf"/>
</dbReference>
<comment type="caution">
    <text evidence="5">The sequence shown here is derived from an EMBL/GenBank/DDBJ whole genome shotgun (WGS) entry which is preliminary data.</text>
</comment>
<dbReference type="Proteomes" id="UP001144256">
    <property type="component" value="Unassembled WGS sequence"/>
</dbReference>
<evidence type="ECO:0000313" key="6">
    <source>
        <dbReference type="Proteomes" id="UP001144256"/>
    </source>
</evidence>
<dbReference type="PANTHER" id="PTHR35790:SF4">
    <property type="entry name" value="HTH-TYPE TRANSCRIPTIONAL REGULATOR PCHR"/>
    <property type="match status" value="1"/>
</dbReference>
<dbReference type="SUPFAM" id="SSF46785">
    <property type="entry name" value="Winged helix' DNA-binding domain"/>
    <property type="match status" value="1"/>
</dbReference>
<evidence type="ECO:0000259" key="4">
    <source>
        <dbReference type="PROSITE" id="PS50995"/>
    </source>
</evidence>
<dbReference type="InterPro" id="IPR011991">
    <property type="entry name" value="ArsR-like_HTH"/>
</dbReference>
<dbReference type="Pfam" id="PF01047">
    <property type="entry name" value="MarR"/>
    <property type="match status" value="1"/>
</dbReference>
<dbReference type="RefSeq" id="WP_281810933.1">
    <property type="nucleotide sequence ID" value="NZ_BRLB01000001.1"/>
</dbReference>
<dbReference type="EMBL" id="BRLB01000001">
    <property type="protein sequence ID" value="GKX27540.1"/>
    <property type="molecule type" value="Genomic_DNA"/>
</dbReference>
<dbReference type="AlphaFoldDB" id="A0A9W6DD52"/>
<dbReference type="InterPro" id="IPR000835">
    <property type="entry name" value="HTH_MarR-typ"/>
</dbReference>
<keyword evidence="2" id="KW-0238">DNA-binding</keyword>
<accession>A0A9W6DD52</accession>
<organism evidence="5 6">
    <name type="scientific">Vallitalea longa</name>
    <dbReference type="NCBI Taxonomy" id="2936439"/>
    <lineage>
        <taxon>Bacteria</taxon>
        <taxon>Bacillati</taxon>
        <taxon>Bacillota</taxon>
        <taxon>Clostridia</taxon>
        <taxon>Lachnospirales</taxon>
        <taxon>Vallitaleaceae</taxon>
        <taxon>Vallitalea</taxon>
    </lineage>
</organism>
<reference evidence="5" key="1">
    <citation type="submission" date="2022-06" db="EMBL/GenBank/DDBJ databases">
        <title>Vallitalea longa sp. nov., an anaerobic bacterium isolated from marine sediment.</title>
        <authorList>
            <person name="Hirano S."/>
            <person name="Terahara T."/>
            <person name="Mori K."/>
            <person name="Hamada M."/>
            <person name="Matsumoto R."/>
            <person name="Kobayashi T."/>
        </authorList>
    </citation>
    <scope>NUCLEOTIDE SEQUENCE</scope>
    <source>
        <strain evidence="5">SH18-1</strain>
    </source>
</reference>
<gene>
    <name evidence="5" type="ORF">SH1V18_00200</name>
</gene>
<evidence type="ECO:0000256" key="2">
    <source>
        <dbReference type="ARBA" id="ARBA00023125"/>
    </source>
</evidence>
<protein>
    <recommendedName>
        <fullName evidence="4">HTH marR-type domain-containing protein</fullName>
    </recommendedName>
</protein>
<keyword evidence="1" id="KW-0805">Transcription regulation</keyword>
<dbReference type="SMART" id="SM00347">
    <property type="entry name" value="HTH_MARR"/>
    <property type="match status" value="1"/>
</dbReference>
<dbReference type="PROSITE" id="PS50995">
    <property type="entry name" value="HTH_MARR_2"/>
    <property type="match status" value="1"/>
</dbReference>
<evidence type="ECO:0000256" key="1">
    <source>
        <dbReference type="ARBA" id="ARBA00023015"/>
    </source>
</evidence>
<dbReference type="InterPro" id="IPR036390">
    <property type="entry name" value="WH_DNA-bd_sf"/>
</dbReference>
<evidence type="ECO:0000313" key="5">
    <source>
        <dbReference type="EMBL" id="GKX27540.1"/>
    </source>
</evidence>
<dbReference type="GO" id="GO:0003700">
    <property type="term" value="F:DNA-binding transcription factor activity"/>
    <property type="evidence" value="ECO:0007669"/>
    <property type="project" value="InterPro"/>
</dbReference>
<dbReference type="PANTHER" id="PTHR35790">
    <property type="entry name" value="HTH-TYPE TRANSCRIPTIONAL REGULATOR PCHR"/>
    <property type="match status" value="1"/>
</dbReference>
<sequence>MNDNINIAIEKFMTLTEKISNSGKNPDKYGTDVDIYKSEIHIIKLIGDYANLHVSEIARKFGVTKGAISQTLKKLERKGLVRKYVDESNNTRLLVTLTDKGNKAYLCHETYHKVSDKGIYTYLEGLNEHELDTIITFIEKVSKMAERHI</sequence>
<dbReference type="PRINTS" id="PR00598">
    <property type="entry name" value="HTHMARR"/>
</dbReference>
<dbReference type="Gene3D" id="1.10.10.10">
    <property type="entry name" value="Winged helix-like DNA-binding domain superfamily/Winged helix DNA-binding domain"/>
    <property type="match status" value="1"/>
</dbReference>
<keyword evidence="3" id="KW-0804">Transcription</keyword>
<evidence type="ECO:0000256" key="3">
    <source>
        <dbReference type="ARBA" id="ARBA00023163"/>
    </source>
</evidence>
<dbReference type="GO" id="GO:0003677">
    <property type="term" value="F:DNA binding"/>
    <property type="evidence" value="ECO:0007669"/>
    <property type="project" value="UniProtKB-KW"/>
</dbReference>
<keyword evidence="6" id="KW-1185">Reference proteome</keyword>
<dbReference type="InterPro" id="IPR052067">
    <property type="entry name" value="Metal_resp_HTH_trans_reg"/>
</dbReference>
<dbReference type="CDD" id="cd00090">
    <property type="entry name" value="HTH_ARSR"/>
    <property type="match status" value="1"/>
</dbReference>
<name>A0A9W6DD52_9FIRM</name>
<feature type="domain" description="HTH marR-type" evidence="4">
    <location>
        <begin position="1"/>
        <end position="143"/>
    </location>
</feature>
<proteinExistence type="predicted"/>